<protein>
    <submittedName>
        <fullName evidence="1">Uncharacterized protein</fullName>
    </submittedName>
</protein>
<proteinExistence type="predicted"/>
<evidence type="ECO:0000313" key="1">
    <source>
        <dbReference type="EMBL" id="KKN90928.1"/>
    </source>
</evidence>
<dbReference type="AlphaFoldDB" id="A0A0F9XG93"/>
<accession>A0A0F9XG93</accession>
<comment type="caution">
    <text evidence="1">The sequence shown here is derived from an EMBL/GenBank/DDBJ whole genome shotgun (WGS) entry which is preliminary data.</text>
</comment>
<reference evidence="1" key="1">
    <citation type="journal article" date="2015" name="Nature">
        <title>Complex archaea that bridge the gap between prokaryotes and eukaryotes.</title>
        <authorList>
            <person name="Spang A."/>
            <person name="Saw J.H."/>
            <person name="Jorgensen S.L."/>
            <person name="Zaremba-Niedzwiedzka K."/>
            <person name="Martijn J."/>
            <person name="Lind A.E."/>
            <person name="van Eijk R."/>
            <person name="Schleper C."/>
            <person name="Guy L."/>
            <person name="Ettema T.J."/>
        </authorList>
    </citation>
    <scope>NUCLEOTIDE SEQUENCE</scope>
</reference>
<gene>
    <name evidence="1" type="ORF">LCGC14_0225120</name>
</gene>
<sequence length="48" mass="5788">MTHFDDIIKGELEFHEFSEQGKDRIIREICKRIVMIENNTESEVKHIK</sequence>
<name>A0A0F9XG93_9ZZZZ</name>
<dbReference type="EMBL" id="LAZR01000107">
    <property type="protein sequence ID" value="KKN90928.1"/>
    <property type="molecule type" value="Genomic_DNA"/>
</dbReference>
<organism evidence="1">
    <name type="scientific">marine sediment metagenome</name>
    <dbReference type="NCBI Taxonomy" id="412755"/>
    <lineage>
        <taxon>unclassified sequences</taxon>
        <taxon>metagenomes</taxon>
        <taxon>ecological metagenomes</taxon>
    </lineage>
</organism>